<dbReference type="Proteomes" id="UP000051439">
    <property type="component" value="Unassembled WGS sequence"/>
</dbReference>
<evidence type="ECO:0000313" key="2">
    <source>
        <dbReference type="Proteomes" id="UP000051439"/>
    </source>
</evidence>
<proteinExistence type="predicted"/>
<sequence length="336" mass="37482">MAENVVAVAQKKQPQLFNQFMNLVSNNELSHAYLFTGEDGAGQFSVAMGVAMRLFCTNVQDGVPCGKCPECIRIMHYDHPDVVVTKPDGQSIKVDQIRHVKSEFTKSAMEGSKKVFIISGAEKMTTGAANSLLKFIEEPTGNVVSFLISQNRNLVLPTIISRTQVVEFPSLSKPQMVAELKQSGVLPSQINLLMAITNSRNEIDELIKDDWFGEMQKTITKWFSYLVKDDLMAMPFIQMALMPEVGGKDRQRIILTMMINIFDDVLGIKYGTLDDKNVKYPAATNQMHQAATDWTSQQLMTILDDLLAMNSSMTVNVNFQNIVESVTLKILKVAKS</sequence>
<dbReference type="PANTHER" id="PTHR11669:SF8">
    <property type="entry name" value="DNA POLYMERASE III SUBUNIT DELTA"/>
    <property type="match status" value="1"/>
</dbReference>
<dbReference type="InterPro" id="IPR027417">
    <property type="entry name" value="P-loop_NTPase"/>
</dbReference>
<dbReference type="InterPro" id="IPR050238">
    <property type="entry name" value="DNA_Rep/Repair_Clamp_Loader"/>
</dbReference>
<dbReference type="EMBL" id="AZEB01000026">
    <property type="protein sequence ID" value="KRL20469.1"/>
    <property type="molecule type" value="Genomic_DNA"/>
</dbReference>
<name>A0A0R1NS39_9LACO</name>
<dbReference type="GO" id="GO:0003887">
    <property type="term" value="F:DNA-directed DNA polymerase activity"/>
    <property type="evidence" value="ECO:0007669"/>
    <property type="project" value="InterPro"/>
</dbReference>
<reference evidence="1 2" key="1">
    <citation type="journal article" date="2015" name="Genome Announc.">
        <title>Expanding the biotechnology potential of lactobacilli through comparative genomics of 213 strains and associated genera.</title>
        <authorList>
            <person name="Sun Z."/>
            <person name="Harris H.M."/>
            <person name="McCann A."/>
            <person name="Guo C."/>
            <person name="Argimon S."/>
            <person name="Zhang W."/>
            <person name="Yang X."/>
            <person name="Jeffery I.B."/>
            <person name="Cooney J.C."/>
            <person name="Kagawa T.F."/>
            <person name="Liu W."/>
            <person name="Song Y."/>
            <person name="Salvetti E."/>
            <person name="Wrobel A."/>
            <person name="Rasinkangas P."/>
            <person name="Parkhill J."/>
            <person name="Rea M.C."/>
            <person name="O'Sullivan O."/>
            <person name="Ritari J."/>
            <person name="Douillard F.P."/>
            <person name="Paul Ross R."/>
            <person name="Yang R."/>
            <person name="Briner A.E."/>
            <person name="Felis G.E."/>
            <person name="de Vos W.M."/>
            <person name="Barrangou R."/>
            <person name="Klaenhammer T.R."/>
            <person name="Caufield P.W."/>
            <person name="Cui Y."/>
            <person name="Zhang H."/>
            <person name="O'Toole P.W."/>
        </authorList>
    </citation>
    <scope>NUCLEOTIDE SEQUENCE [LARGE SCALE GENOMIC DNA]</scope>
    <source>
        <strain evidence="1 2">DSM 19906</strain>
    </source>
</reference>
<dbReference type="AlphaFoldDB" id="A0A0R1NS39"/>
<dbReference type="GO" id="GO:0006261">
    <property type="term" value="P:DNA-templated DNA replication"/>
    <property type="evidence" value="ECO:0007669"/>
    <property type="project" value="TreeGrafter"/>
</dbReference>
<evidence type="ECO:0000313" key="1">
    <source>
        <dbReference type="EMBL" id="KRL20469.1"/>
    </source>
</evidence>
<dbReference type="NCBIfam" id="NF005972">
    <property type="entry name" value="PRK08058.1"/>
    <property type="match status" value="1"/>
</dbReference>
<protein>
    <submittedName>
        <fullName evidence="1">DNA polymerase III, delta subunit</fullName>
    </submittedName>
</protein>
<dbReference type="GO" id="GO:0008408">
    <property type="term" value="F:3'-5' exonuclease activity"/>
    <property type="evidence" value="ECO:0007669"/>
    <property type="project" value="InterPro"/>
</dbReference>
<dbReference type="Gene3D" id="3.40.50.300">
    <property type="entry name" value="P-loop containing nucleotide triphosphate hydrolases"/>
    <property type="match status" value="1"/>
</dbReference>
<gene>
    <name evidence="1" type="ORF">FC98_GL001483</name>
</gene>
<dbReference type="Pfam" id="PF13177">
    <property type="entry name" value="DNA_pol3_delta2"/>
    <property type="match status" value="1"/>
</dbReference>
<dbReference type="InterPro" id="IPR004622">
    <property type="entry name" value="DNA_pol_HolB"/>
</dbReference>
<dbReference type="NCBIfam" id="TIGR00678">
    <property type="entry name" value="holB"/>
    <property type="match status" value="1"/>
</dbReference>
<accession>A0A0R1NS39</accession>
<dbReference type="RefSeq" id="WP_008856288.1">
    <property type="nucleotide sequence ID" value="NZ_AZEB01000026.1"/>
</dbReference>
<comment type="caution">
    <text evidence="1">The sequence shown here is derived from an EMBL/GenBank/DDBJ whole genome shotgun (WGS) entry which is preliminary data.</text>
</comment>
<keyword evidence="2" id="KW-1185">Reference proteome</keyword>
<dbReference type="PATRIC" id="fig|1423766.4.peg.1537"/>
<organism evidence="1 2">
    <name type="scientific">Lentilactobacillus kisonensis DSM 19906 = JCM 15041</name>
    <dbReference type="NCBI Taxonomy" id="1423766"/>
    <lineage>
        <taxon>Bacteria</taxon>
        <taxon>Bacillati</taxon>
        <taxon>Bacillota</taxon>
        <taxon>Bacilli</taxon>
        <taxon>Lactobacillales</taxon>
        <taxon>Lactobacillaceae</taxon>
        <taxon>Lentilactobacillus</taxon>
    </lineage>
</organism>
<dbReference type="PANTHER" id="PTHR11669">
    <property type="entry name" value="REPLICATION FACTOR C / DNA POLYMERASE III GAMMA-TAU SUBUNIT"/>
    <property type="match status" value="1"/>
</dbReference>
<dbReference type="SUPFAM" id="SSF52540">
    <property type="entry name" value="P-loop containing nucleoside triphosphate hydrolases"/>
    <property type="match status" value="1"/>
</dbReference>